<evidence type="ECO:0000313" key="2">
    <source>
        <dbReference type="EMBL" id="MCC2220194.1"/>
    </source>
</evidence>
<protein>
    <submittedName>
        <fullName evidence="2">DegV family protein</fullName>
    </submittedName>
</protein>
<evidence type="ECO:0000256" key="1">
    <source>
        <dbReference type="ARBA" id="ARBA00023121"/>
    </source>
</evidence>
<dbReference type="InterPro" id="IPR003797">
    <property type="entry name" value="DegV"/>
</dbReference>
<comment type="caution">
    <text evidence="2">The sequence shown here is derived from an EMBL/GenBank/DDBJ whole genome shotgun (WGS) entry which is preliminary data.</text>
</comment>
<dbReference type="RefSeq" id="WP_308730869.1">
    <property type="nucleotide sequence ID" value="NZ_JAJEQN010000002.1"/>
</dbReference>
<dbReference type="InterPro" id="IPR043168">
    <property type="entry name" value="DegV_C"/>
</dbReference>
<name>A0AAE3JB07_9FIRM</name>
<dbReference type="NCBIfam" id="TIGR00762">
    <property type="entry name" value="DegV"/>
    <property type="match status" value="1"/>
</dbReference>
<proteinExistence type="predicted"/>
<dbReference type="PANTHER" id="PTHR33434">
    <property type="entry name" value="DEGV DOMAIN-CONTAINING PROTEIN DR_1986-RELATED"/>
    <property type="match status" value="1"/>
</dbReference>
<dbReference type="PROSITE" id="PS51482">
    <property type="entry name" value="DEGV"/>
    <property type="match status" value="1"/>
</dbReference>
<dbReference type="Pfam" id="PF02645">
    <property type="entry name" value="DegV"/>
    <property type="match status" value="1"/>
</dbReference>
<evidence type="ECO:0000313" key="3">
    <source>
        <dbReference type="Proteomes" id="UP001198200"/>
    </source>
</evidence>
<dbReference type="Gene3D" id="3.30.1180.10">
    <property type="match status" value="1"/>
</dbReference>
<gene>
    <name evidence="2" type="ORF">LKD48_00835</name>
</gene>
<dbReference type="SUPFAM" id="SSF82549">
    <property type="entry name" value="DAK1/DegV-like"/>
    <property type="match status" value="1"/>
</dbReference>
<reference evidence="2 3" key="1">
    <citation type="submission" date="2021-10" db="EMBL/GenBank/DDBJ databases">
        <title>Anaerobic single-cell dispensing facilitates the cultivation of human gut bacteria.</title>
        <authorList>
            <person name="Afrizal A."/>
        </authorList>
    </citation>
    <scope>NUCLEOTIDE SEQUENCE [LARGE SCALE GENOMIC DNA]</scope>
    <source>
        <strain evidence="2 3">CLA-AA-H224</strain>
    </source>
</reference>
<keyword evidence="1" id="KW-0446">Lipid-binding</keyword>
<keyword evidence="3" id="KW-1185">Reference proteome</keyword>
<dbReference type="InterPro" id="IPR050270">
    <property type="entry name" value="DegV_domain_contain"/>
</dbReference>
<dbReference type="AlphaFoldDB" id="A0AAE3JB07"/>
<dbReference type="EMBL" id="JAJEQN010000002">
    <property type="protein sequence ID" value="MCC2220194.1"/>
    <property type="molecule type" value="Genomic_DNA"/>
</dbReference>
<dbReference type="PANTHER" id="PTHR33434:SF2">
    <property type="entry name" value="FATTY ACID-BINDING PROTEIN TM_1468"/>
    <property type="match status" value="1"/>
</dbReference>
<sequence>MSEYCIISDGSCDLPKDLAAKENITVVPFYVSFDEKNYMKEGVDIGVRDFYQKMVDNKGVFPKSSLPSVQDYMEVFEPIIKQGKGIVCICITSKFSGSLQSATNAKNILLETYPDAKIEVIDSMVNTVLQGLFVLEAAKMCKAGVPMEACVNELLDMRESGRIFFTIGSIDYLKHGGRIGKLSGLAASVLGIKPLITLKDGEIYNSGVSRSRKASMAKVIELLKQYIEERKIDMKKWQLCIGFGYDREEAAAFQKQLLSALGGIITEAECPCFQIGATISVHTGPYPIGVGFIRKQTLC</sequence>
<accession>A0AAE3JB07</accession>
<dbReference type="Proteomes" id="UP001198200">
    <property type="component" value="Unassembled WGS sequence"/>
</dbReference>
<dbReference type="Gene3D" id="3.40.50.10170">
    <property type="match status" value="1"/>
</dbReference>
<organism evidence="2 3">
    <name type="scientific">Anthropogastromicrobium aceti</name>
    <dbReference type="NCBI Taxonomy" id="2981768"/>
    <lineage>
        <taxon>Bacteria</taxon>
        <taxon>Bacillati</taxon>
        <taxon>Bacillota</taxon>
        <taxon>Clostridia</taxon>
        <taxon>Lachnospirales</taxon>
        <taxon>Lachnospiraceae</taxon>
        <taxon>Anthropogastromicrobium</taxon>
    </lineage>
</organism>
<dbReference type="GO" id="GO:0008289">
    <property type="term" value="F:lipid binding"/>
    <property type="evidence" value="ECO:0007669"/>
    <property type="project" value="UniProtKB-KW"/>
</dbReference>